<evidence type="ECO:0000256" key="5">
    <source>
        <dbReference type="PIRSR" id="PIRSR001227-2"/>
    </source>
</evidence>
<gene>
    <name evidence="7" type="ORF">GCM10011585_28090</name>
</gene>
<dbReference type="RefSeq" id="WP_188554821.1">
    <property type="nucleotide sequence ID" value="NZ_BMGT01000003.1"/>
</dbReference>
<reference evidence="7" key="2">
    <citation type="submission" date="2020-09" db="EMBL/GenBank/DDBJ databases">
        <authorList>
            <person name="Sun Q."/>
            <person name="Zhou Y."/>
        </authorList>
    </citation>
    <scope>NUCLEOTIDE SEQUENCE</scope>
    <source>
        <strain evidence="7">CGMCC 1.12997</strain>
    </source>
</reference>
<dbReference type="GO" id="GO:0017000">
    <property type="term" value="P:antibiotic biosynthetic process"/>
    <property type="evidence" value="ECO:0007669"/>
    <property type="project" value="InterPro"/>
</dbReference>
<keyword evidence="5" id="KW-0106">Calcium</keyword>
<feature type="binding site" evidence="5">
    <location>
        <position position="385"/>
    </location>
    <ligand>
        <name>Ca(2+)</name>
        <dbReference type="ChEBI" id="CHEBI:29108"/>
    </ligand>
</feature>
<keyword evidence="6" id="KW-1133">Transmembrane helix</keyword>
<dbReference type="InterPro" id="IPR029055">
    <property type="entry name" value="Ntn_hydrolases_N"/>
</dbReference>
<dbReference type="Proteomes" id="UP000647241">
    <property type="component" value="Unassembled WGS sequence"/>
</dbReference>
<dbReference type="CDD" id="cd03747">
    <property type="entry name" value="Ntn_PGA_like"/>
    <property type="match status" value="1"/>
</dbReference>
<keyword evidence="2" id="KW-0378">Hydrolase</keyword>
<dbReference type="SUPFAM" id="SSF56235">
    <property type="entry name" value="N-terminal nucleophile aminohydrolases (Ntn hydrolases)"/>
    <property type="match status" value="1"/>
</dbReference>
<dbReference type="Gene3D" id="1.10.439.10">
    <property type="entry name" value="Penicillin Amidohydrolase, domain 1"/>
    <property type="match status" value="1"/>
</dbReference>
<comment type="similarity">
    <text evidence="1">Belongs to the peptidase S45 family.</text>
</comment>
<dbReference type="Gene3D" id="2.30.120.10">
    <property type="match status" value="1"/>
</dbReference>
<dbReference type="InterPro" id="IPR002692">
    <property type="entry name" value="S45"/>
</dbReference>
<evidence type="ECO:0000256" key="6">
    <source>
        <dbReference type="SAM" id="Phobius"/>
    </source>
</evidence>
<reference evidence="7" key="1">
    <citation type="journal article" date="2014" name="Int. J. Syst. Evol. Microbiol.">
        <title>Complete genome sequence of Corynebacterium casei LMG S-19264T (=DSM 44701T), isolated from a smear-ripened cheese.</title>
        <authorList>
            <consortium name="US DOE Joint Genome Institute (JGI-PGF)"/>
            <person name="Walter F."/>
            <person name="Albersmeier A."/>
            <person name="Kalinowski J."/>
            <person name="Ruckert C."/>
        </authorList>
    </citation>
    <scope>NUCLEOTIDE SEQUENCE</scope>
    <source>
        <strain evidence="7">CGMCC 1.12997</strain>
    </source>
</reference>
<keyword evidence="6" id="KW-0812">Transmembrane</keyword>
<accession>A0A917HLV0</accession>
<evidence type="ECO:0000256" key="4">
    <source>
        <dbReference type="PIRSR" id="PIRSR001227-1"/>
    </source>
</evidence>
<evidence type="ECO:0000313" key="8">
    <source>
        <dbReference type="Proteomes" id="UP000647241"/>
    </source>
</evidence>
<dbReference type="PANTHER" id="PTHR34218:SF4">
    <property type="entry name" value="ACYL-HOMOSERINE LACTONE ACYLASE QUIP"/>
    <property type="match status" value="1"/>
</dbReference>
<comment type="caution">
    <text evidence="7">The sequence shown here is derived from an EMBL/GenBank/DDBJ whole genome shotgun (WGS) entry which is preliminary data.</text>
</comment>
<feature type="active site" description="Nucleophile" evidence="4">
    <location>
        <position position="311"/>
    </location>
</feature>
<evidence type="ECO:0000256" key="3">
    <source>
        <dbReference type="ARBA" id="ARBA00023145"/>
    </source>
</evidence>
<dbReference type="PIRSF" id="PIRSF001227">
    <property type="entry name" value="Pen_acylase"/>
    <property type="match status" value="1"/>
</dbReference>
<feature type="binding site" evidence="5">
    <location>
        <position position="388"/>
    </location>
    <ligand>
        <name>Ca(2+)</name>
        <dbReference type="ChEBI" id="CHEBI:29108"/>
    </ligand>
</feature>
<dbReference type="AlphaFoldDB" id="A0A917HLV0"/>
<dbReference type="InterPro" id="IPR023343">
    <property type="entry name" value="Penicillin_amidase_dom1"/>
</dbReference>
<keyword evidence="3" id="KW-0865">Zymogen</keyword>
<keyword evidence="8" id="KW-1185">Reference proteome</keyword>
<dbReference type="Gene3D" id="3.60.20.10">
    <property type="entry name" value="Glutamine Phosphoribosylpyrophosphate, subunit 1, domain 1"/>
    <property type="match status" value="1"/>
</dbReference>
<dbReference type="EMBL" id="BMGT01000003">
    <property type="protein sequence ID" value="GGG82845.1"/>
    <property type="molecule type" value="Genomic_DNA"/>
</dbReference>
<keyword evidence="6" id="KW-0472">Membrane</keyword>
<dbReference type="InterPro" id="IPR043147">
    <property type="entry name" value="Penicillin_amidase_A-knob"/>
</dbReference>
<dbReference type="GO" id="GO:0046872">
    <property type="term" value="F:metal ion binding"/>
    <property type="evidence" value="ECO:0007669"/>
    <property type="project" value="UniProtKB-KW"/>
</dbReference>
<keyword evidence="5" id="KW-0479">Metal-binding</keyword>
<dbReference type="InterPro" id="IPR043146">
    <property type="entry name" value="Penicillin_amidase_N_B-knob"/>
</dbReference>
<organism evidence="7 8">
    <name type="scientific">Edaphobacter dinghuensis</name>
    <dbReference type="NCBI Taxonomy" id="1560005"/>
    <lineage>
        <taxon>Bacteria</taxon>
        <taxon>Pseudomonadati</taxon>
        <taxon>Acidobacteriota</taxon>
        <taxon>Terriglobia</taxon>
        <taxon>Terriglobales</taxon>
        <taxon>Acidobacteriaceae</taxon>
        <taxon>Edaphobacter</taxon>
    </lineage>
</organism>
<dbReference type="GO" id="GO:0016811">
    <property type="term" value="F:hydrolase activity, acting on carbon-nitrogen (but not peptide) bonds, in linear amides"/>
    <property type="evidence" value="ECO:0007669"/>
    <property type="project" value="InterPro"/>
</dbReference>
<sequence length="859" mass="94797">MNSFDPVPIDPALLARRFPNENPSPKSSLPNRLRRILFRTVAIAVPLVILLAVTVFFAGRYWTRHALRDSLPQIDGTLSIAGLSAPVTVQRDAHGVPHIHAATLNDLVIAQGFVTAQDRLWQMDILRRHAAGELAEILGPSLVPHDRAQRILQVRAAADRTIASLPPDQLHWLQLYAQGVNASIAAQGTRLPIEFRILRYQPEPWTPRDSILVGLAMFQDLTNTFPQKLDREALSAKLPPELLNDLYPVGSWRDHPPTQPIPDLTNPPTDFIDVPLDESQSKFTQPTLTHDLLTLQKILSTNRCEGCIAGSNNWVVSGTRTASGKPLLSNDMHLNHSVPGVWYEADLQSTNDNFHTAGVTLPGYPFVIVGHNDHIAWGFTNLGADVQDIYIEHLRGSGSTAEYESPGNIWHPLLHQREVIHVLHHSDVILDVTATQHGDTATPLISSIFPKENRALSLRWTIYDPTNITASFLNIDSAVDWPSFTAAFSTFGGPAQNVVFADDHGNIGYHAVGKVPIRGSITQPTALSPVPTDALDATHDWAGYIPFDQLPQAFDPPGGILATANSRVTPDGYPFPITLNWAAPYRNERIWKVLSSRDHLTPADMLALQTDVYSDLDHVIAQRLAYAIDHSTTKDKRIRQAADILRKWNGNVDINASAPAIVDATRAALWPMLLNPHLGPHPGDSAQLYTWDEKPYAEEQIIMHTPARWLPASYANWDEFLTAAVAQGLLEAHAPFDLRKWQYGKSHPVDIEHPIFAQSPLLQRLIGVPTGTGAQPQSGDTTTVKQVGRTFGPSERFTADLSDLDHSTLNVVLGQSGNPASPWFMDQWPAWYNGTTFTLPFSKTSTDNAAAHTLTLTPR</sequence>
<dbReference type="Pfam" id="PF01804">
    <property type="entry name" value="Penicil_amidase"/>
    <property type="match status" value="1"/>
</dbReference>
<dbReference type="Gene3D" id="1.10.1400.10">
    <property type="match status" value="1"/>
</dbReference>
<protein>
    <submittedName>
        <fullName evidence="7">Penicillin amidase</fullName>
    </submittedName>
</protein>
<proteinExistence type="inferred from homology"/>
<evidence type="ECO:0000256" key="1">
    <source>
        <dbReference type="ARBA" id="ARBA00006586"/>
    </source>
</evidence>
<evidence type="ECO:0000313" key="7">
    <source>
        <dbReference type="EMBL" id="GGG82845.1"/>
    </source>
</evidence>
<dbReference type="PANTHER" id="PTHR34218">
    <property type="entry name" value="PEPTIDASE S45 PENICILLIN AMIDASE"/>
    <property type="match status" value="1"/>
</dbReference>
<name>A0A917HLV0_9BACT</name>
<comment type="cofactor">
    <cofactor evidence="5">
        <name>Ca(2+)</name>
        <dbReference type="ChEBI" id="CHEBI:29108"/>
    </cofactor>
    <text evidence="5">Binds 1 Ca(2+) ion per dimer.</text>
</comment>
<dbReference type="InterPro" id="IPR014395">
    <property type="entry name" value="Pen/GL7ACA/AHL_acylase"/>
</dbReference>
<feature type="transmembrane region" description="Helical" evidence="6">
    <location>
        <begin position="36"/>
        <end position="62"/>
    </location>
</feature>
<evidence type="ECO:0000256" key="2">
    <source>
        <dbReference type="ARBA" id="ARBA00022801"/>
    </source>
</evidence>